<dbReference type="GeneID" id="66343606"/>
<evidence type="ECO:0000313" key="1">
    <source>
        <dbReference type="EMBL" id="QUN35954.1"/>
    </source>
</evidence>
<evidence type="ECO:0008006" key="3">
    <source>
        <dbReference type="Google" id="ProtNLM"/>
    </source>
</evidence>
<dbReference type="AlphaFoldDB" id="A0AB74VHV2"/>
<gene>
    <name evidence="1" type="ORF">KEC93_03745</name>
</gene>
<sequence>MVKLNEIRTAINNTIINALKGTKFEGVKPTAIDFTDGIPRPSIRLIFDNSRTGKSNSNLKERTLTVRVYFYAENKDRYRNDNIEMQDILENTFLEDVKVTDTFYMPLVEDGEVECEVVDTVLQCSFDLYSLEEIYDDLNLEPIEELNFNLNLEE</sequence>
<name>A0AB74VHV2_CLOBE</name>
<organism evidence="1 2">
    <name type="scientific">Clostridium beijerinckii</name>
    <name type="common">Clostridium MP</name>
    <dbReference type="NCBI Taxonomy" id="1520"/>
    <lineage>
        <taxon>Bacteria</taxon>
        <taxon>Bacillati</taxon>
        <taxon>Bacillota</taxon>
        <taxon>Clostridia</taxon>
        <taxon>Eubacteriales</taxon>
        <taxon>Clostridiaceae</taxon>
        <taxon>Clostridium</taxon>
    </lineage>
</organism>
<dbReference type="RefSeq" id="WP_077868126.1">
    <property type="nucleotide sequence ID" value="NZ_BKAK01000088.1"/>
</dbReference>
<protein>
    <recommendedName>
        <fullName evidence="3">Phage protein</fullName>
    </recommendedName>
</protein>
<reference evidence="1" key="1">
    <citation type="submission" date="2021-04" db="EMBL/GenBank/DDBJ databases">
        <title>Complete genome sequence of the type strain Clostridium beijerinckii NRRL B-598.</title>
        <authorList>
            <person name="Sedlar K."/>
            <person name="Branska B."/>
            <person name="Bezdicek M."/>
            <person name="Nykrynova M."/>
            <person name="Lengerova M."/>
            <person name="Skutkova H."/>
            <person name="Patakova P."/>
        </authorList>
    </citation>
    <scope>NUCLEOTIDE SEQUENCE</scope>
    <source>
        <strain evidence="1">DSM 791</strain>
    </source>
</reference>
<accession>A0AB74VHV2</accession>
<dbReference type="Pfam" id="PF20765">
    <property type="entry name" value="Phage_tail_terminator_8"/>
    <property type="match status" value="1"/>
</dbReference>
<proteinExistence type="predicted"/>
<evidence type="ECO:0000313" key="2">
    <source>
        <dbReference type="Proteomes" id="UP000679373"/>
    </source>
</evidence>
<dbReference type="InterPro" id="IPR049254">
    <property type="entry name" value="Phage_tail_terminator"/>
</dbReference>
<dbReference type="Proteomes" id="UP000679373">
    <property type="component" value="Chromosome"/>
</dbReference>
<dbReference type="EMBL" id="CP073653">
    <property type="protein sequence ID" value="QUN35954.1"/>
    <property type="molecule type" value="Genomic_DNA"/>
</dbReference>
<keyword evidence="2" id="KW-1185">Reference proteome</keyword>